<evidence type="ECO:0000256" key="1">
    <source>
        <dbReference type="ARBA" id="ARBA00023002"/>
    </source>
</evidence>
<evidence type="ECO:0000259" key="2">
    <source>
        <dbReference type="SMART" id="SM00829"/>
    </source>
</evidence>
<dbReference type="SMART" id="SM00829">
    <property type="entry name" value="PKS_ER"/>
    <property type="match status" value="1"/>
</dbReference>
<dbReference type="CDD" id="cd05288">
    <property type="entry name" value="PGDH"/>
    <property type="match status" value="1"/>
</dbReference>
<dbReference type="Proteomes" id="UP000252914">
    <property type="component" value="Unassembled WGS sequence"/>
</dbReference>
<dbReference type="InterPro" id="IPR045010">
    <property type="entry name" value="MDR_fam"/>
</dbReference>
<dbReference type="InterPro" id="IPR041694">
    <property type="entry name" value="ADH_N_2"/>
</dbReference>
<dbReference type="FunFam" id="3.40.50.720:FF:000121">
    <property type="entry name" value="Prostaglandin reductase 2"/>
    <property type="match status" value="1"/>
</dbReference>
<comment type="caution">
    <text evidence="3">The sequence shown here is derived from an EMBL/GenBank/DDBJ whole genome shotgun (WGS) entry which is preliminary data.</text>
</comment>
<proteinExistence type="predicted"/>
<dbReference type="AlphaFoldDB" id="A0A367F1N3"/>
<keyword evidence="4" id="KW-1185">Reference proteome</keyword>
<sequence>MTPPASAHSGTGRLPETGRAWHLTARPQGWPTPDDFALREEPVTEPADGQILVRNIHLSVDPYMRGRMSSAKSYVAPYELNEPMYGGAVGVVLASRADGFAPGDHVLHDLGWREYATLAAKRATKVDPEAAPLTTYLGVLGMPGLTAYAGLVRVAGFQPGDAVFVSGAAGAVGSEVGQIAKLKGASRVIGSAGSDEKVEVLTGEYGFDAAINYKKAPVAEQLREAAPEGIDVYFDNVGGEHLEAAIGALNLHGRIAVCGMISQYNATEPTPAPRNLSQIIAKRFRMEGLLVMDHQDLQPQFVQEVSAWVRSGELTYRETVVEGVENTLDAFLGLLRGENIGKMIVTLGD</sequence>
<dbReference type="InterPro" id="IPR011032">
    <property type="entry name" value="GroES-like_sf"/>
</dbReference>
<dbReference type="PANTHER" id="PTHR43205">
    <property type="entry name" value="PROSTAGLANDIN REDUCTASE"/>
    <property type="match status" value="1"/>
</dbReference>
<dbReference type="PANTHER" id="PTHR43205:SF7">
    <property type="entry name" value="PROSTAGLANDIN REDUCTASE 1"/>
    <property type="match status" value="1"/>
</dbReference>
<dbReference type="InterPro" id="IPR036291">
    <property type="entry name" value="NAD(P)-bd_dom_sf"/>
</dbReference>
<dbReference type="Gene3D" id="3.40.50.720">
    <property type="entry name" value="NAD(P)-binding Rossmann-like Domain"/>
    <property type="match status" value="1"/>
</dbReference>
<evidence type="ECO:0000313" key="3">
    <source>
        <dbReference type="EMBL" id="RCG24284.1"/>
    </source>
</evidence>
<organism evidence="3 4">
    <name type="scientific">Streptomyces diacarni</name>
    <dbReference type="NCBI Taxonomy" id="2800381"/>
    <lineage>
        <taxon>Bacteria</taxon>
        <taxon>Bacillati</taxon>
        <taxon>Actinomycetota</taxon>
        <taxon>Actinomycetes</taxon>
        <taxon>Kitasatosporales</taxon>
        <taxon>Streptomycetaceae</taxon>
        <taxon>Streptomyces</taxon>
    </lineage>
</organism>
<reference evidence="3 4" key="1">
    <citation type="submission" date="2018-06" db="EMBL/GenBank/DDBJ databases">
        <title>Streptomyces reniochalinae sp. nov. and Streptomyces diacarnus sp. nov. from marine sponges.</title>
        <authorList>
            <person name="Li L."/>
        </authorList>
    </citation>
    <scope>NUCLEOTIDE SEQUENCE [LARGE SCALE GENOMIC DNA]</scope>
    <source>
        <strain evidence="3 4">LHW51701</strain>
    </source>
</reference>
<dbReference type="InterPro" id="IPR013149">
    <property type="entry name" value="ADH-like_C"/>
</dbReference>
<protein>
    <submittedName>
        <fullName evidence="3">NADP-dependent oxidoreductase</fullName>
    </submittedName>
</protein>
<dbReference type="Pfam" id="PF00107">
    <property type="entry name" value="ADH_zinc_N"/>
    <property type="match status" value="1"/>
</dbReference>
<dbReference type="SUPFAM" id="SSF51735">
    <property type="entry name" value="NAD(P)-binding Rossmann-fold domains"/>
    <property type="match status" value="1"/>
</dbReference>
<accession>A0A367F1N3</accession>
<dbReference type="RefSeq" id="WP_114021854.1">
    <property type="nucleotide sequence ID" value="NZ_QOIN01000040.1"/>
</dbReference>
<dbReference type="SUPFAM" id="SSF50129">
    <property type="entry name" value="GroES-like"/>
    <property type="match status" value="2"/>
</dbReference>
<dbReference type="EMBL" id="QOIN01000040">
    <property type="protein sequence ID" value="RCG24284.1"/>
    <property type="molecule type" value="Genomic_DNA"/>
</dbReference>
<dbReference type="InterPro" id="IPR020843">
    <property type="entry name" value="ER"/>
</dbReference>
<dbReference type="GO" id="GO:0016628">
    <property type="term" value="F:oxidoreductase activity, acting on the CH-CH group of donors, NAD or NADP as acceptor"/>
    <property type="evidence" value="ECO:0007669"/>
    <property type="project" value="InterPro"/>
</dbReference>
<gene>
    <name evidence="3" type="ORF">DTL70_11735</name>
</gene>
<keyword evidence="1" id="KW-0560">Oxidoreductase</keyword>
<name>A0A367F1N3_9ACTN</name>
<dbReference type="Gene3D" id="3.90.180.10">
    <property type="entry name" value="Medium-chain alcohol dehydrogenases, catalytic domain"/>
    <property type="match status" value="1"/>
</dbReference>
<evidence type="ECO:0000313" key="4">
    <source>
        <dbReference type="Proteomes" id="UP000252914"/>
    </source>
</evidence>
<feature type="domain" description="Enoyl reductase (ER)" evidence="2">
    <location>
        <begin position="31"/>
        <end position="345"/>
    </location>
</feature>
<dbReference type="Pfam" id="PF16884">
    <property type="entry name" value="ADH_N_2"/>
    <property type="match status" value="1"/>
</dbReference>